<evidence type="ECO:0000259" key="1">
    <source>
        <dbReference type="Pfam" id="PF01755"/>
    </source>
</evidence>
<dbReference type="InterPro" id="IPR002654">
    <property type="entry name" value="Glyco_trans_25"/>
</dbReference>
<comment type="caution">
    <text evidence="2">The sequence shown here is derived from an EMBL/GenBank/DDBJ whole genome shotgun (WGS) entry which is preliminary data.</text>
</comment>
<dbReference type="EMBL" id="CAMXCT020001001">
    <property type="protein sequence ID" value="CAL1138953.1"/>
    <property type="molecule type" value="Genomic_DNA"/>
</dbReference>
<sequence length="336" mass="37441">MGPCRRIVRRPPSRNEVHVVTEVFLSTVVMLGEGRAPSLRAAGEWDTLEMWVPSSKAMVRSLAAPVIADVKATAEQCQEQCTDLKRPTQLRLEGNFLKRDGQDVVMDLPSTVKCDPLEHLLVINLEGEGGQARRDHIYREFEKVGLKGRFRFWPAINFKNSTRLAKETNRKECPCDSKVGCALSHREIYEMMLYEKWACATIFEDDVGLATNFSGRVAATVDSLPPFDVLLWGFCPSGSKPRHESADTTSVPKVMYGWPGSCVHAYTVSLQGAHLLTSANSPVRYPPDGAMDGRHWGTRVRPYIDRTPGKFTGSYWYVLPMMAYQGVEADNLGGGV</sequence>
<dbReference type="Pfam" id="PF01755">
    <property type="entry name" value="Glyco_transf_25"/>
    <property type="match status" value="1"/>
</dbReference>
<dbReference type="EMBL" id="CAMXCT030001001">
    <property type="protein sequence ID" value="CAL4772890.1"/>
    <property type="molecule type" value="Genomic_DNA"/>
</dbReference>
<gene>
    <name evidence="2" type="ORF">C1SCF055_LOCUS13011</name>
</gene>
<dbReference type="OrthoDB" id="47375at2759"/>
<reference evidence="3" key="2">
    <citation type="submission" date="2024-04" db="EMBL/GenBank/DDBJ databases">
        <authorList>
            <person name="Chen Y."/>
            <person name="Shah S."/>
            <person name="Dougan E. K."/>
            <person name="Thang M."/>
            <person name="Chan C."/>
        </authorList>
    </citation>
    <scope>NUCLEOTIDE SEQUENCE [LARGE SCALE GENOMIC DNA]</scope>
</reference>
<feature type="domain" description="Glycosyl transferase family 25" evidence="1">
    <location>
        <begin position="119"/>
        <end position="225"/>
    </location>
</feature>
<evidence type="ECO:0000313" key="4">
    <source>
        <dbReference type="EMBL" id="CAL4772890.1"/>
    </source>
</evidence>
<organism evidence="2">
    <name type="scientific">Cladocopium goreaui</name>
    <dbReference type="NCBI Taxonomy" id="2562237"/>
    <lineage>
        <taxon>Eukaryota</taxon>
        <taxon>Sar</taxon>
        <taxon>Alveolata</taxon>
        <taxon>Dinophyceae</taxon>
        <taxon>Suessiales</taxon>
        <taxon>Symbiodiniaceae</taxon>
        <taxon>Cladocopium</taxon>
    </lineage>
</organism>
<evidence type="ECO:0000313" key="5">
    <source>
        <dbReference type="Proteomes" id="UP001152797"/>
    </source>
</evidence>
<reference evidence="2" key="1">
    <citation type="submission" date="2022-10" db="EMBL/GenBank/DDBJ databases">
        <authorList>
            <person name="Chen Y."/>
            <person name="Dougan E. K."/>
            <person name="Chan C."/>
            <person name="Rhodes N."/>
            <person name="Thang M."/>
        </authorList>
    </citation>
    <scope>NUCLEOTIDE SEQUENCE</scope>
</reference>
<dbReference type="AlphaFoldDB" id="A0A9P1FRC7"/>
<proteinExistence type="predicted"/>
<keyword evidence="5" id="KW-1185">Reference proteome</keyword>
<name>A0A9P1FRC7_9DINO</name>
<evidence type="ECO:0000313" key="3">
    <source>
        <dbReference type="EMBL" id="CAL1138953.1"/>
    </source>
</evidence>
<evidence type="ECO:0000313" key="2">
    <source>
        <dbReference type="EMBL" id="CAI3985578.1"/>
    </source>
</evidence>
<dbReference type="EMBL" id="CAMXCT010001001">
    <property type="protein sequence ID" value="CAI3985578.1"/>
    <property type="molecule type" value="Genomic_DNA"/>
</dbReference>
<protein>
    <submittedName>
        <fullName evidence="4">Glycosyltransferase HI_0765</fullName>
    </submittedName>
</protein>
<accession>A0A9P1FRC7</accession>
<dbReference type="Proteomes" id="UP001152797">
    <property type="component" value="Unassembled WGS sequence"/>
</dbReference>